<keyword evidence="18 26" id="KW-1133">Transmembrane helix</keyword>
<dbReference type="NCBIfam" id="NF011663">
    <property type="entry name" value="PRK15083.1"/>
    <property type="match status" value="1"/>
</dbReference>
<keyword evidence="11" id="KW-0997">Cell inner membrane</keyword>
<dbReference type="AlphaFoldDB" id="A0A4Y3NKE4"/>
<dbReference type="InterPro" id="IPR036095">
    <property type="entry name" value="PTS_EIIB-like_sf"/>
</dbReference>
<evidence type="ECO:0000256" key="7">
    <source>
        <dbReference type="ARBA" id="ARBA00015039"/>
    </source>
</evidence>
<dbReference type="GO" id="GO:0009401">
    <property type="term" value="P:phosphoenolpyruvate-dependent sugar phosphotransferase system"/>
    <property type="evidence" value="ECO:0007669"/>
    <property type="project" value="UniProtKB-KW"/>
</dbReference>
<organism evidence="30 31">
    <name type="scientific">Paenarthrobacter aurescens</name>
    <name type="common">Arthrobacter aurescens</name>
    <dbReference type="NCBI Taxonomy" id="43663"/>
    <lineage>
        <taxon>Bacteria</taxon>
        <taxon>Bacillati</taxon>
        <taxon>Actinomycetota</taxon>
        <taxon>Actinomycetes</taxon>
        <taxon>Micrococcales</taxon>
        <taxon>Micrococcaceae</taxon>
        <taxon>Paenarthrobacter</taxon>
    </lineage>
</organism>
<dbReference type="InterPro" id="IPR013011">
    <property type="entry name" value="PTS_EIIB_2"/>
</dbReference>
<evidence type="ECO:0000256" key="11">
    <source>
        <dbReference type="ARBA" id="ARBA00022519"/>
    </source>
</evidence>
<feature type="transmembrane region" description="Helical" evidence="26">
    <location>
        <begin position="288"/>
        <end position="312"/>
    </location>
</feature>
<dbReference type="GO" id="GO:0005886">
    <property type="term" value="C:plasma membrane"/>
    <property type="evidence" value="ECO:0007669"/>
    <property type="project" value="UniProtKB-SubCell"/>
</dbReference>
<keyword evidence="14" id="KW-0808">Transferase</keyword>
<dbReference type="GO" id="GO:0090563">
    <property type="term" value="F:protein-phosphocysteine-sugar phosphotransferase activity"/>
    <property type="evidence" value="ECO:0007669"/>
    <property type="project" value="TreeGrafter"/>
</dbReference>
<keyword evidence="10" id="KW-1003">Cell membrane</keyword>
<evidence type="ECO:0000256" key="12">
    <source>
        <dbReference type="ARBA" id="ARBA00022553"/>
    </source>
</evidence>
<dbReference type="CDD" id="cd05567">
    <property type="entry name" value="PTS_IIB_mannitol"/>
    <property type="match status" value="1"/>
</dbReference>
<comment type="subunit">
    <text evidence="4">Homodimer.</text>
</comment>
<dbReference type="PROSITE" id="PS51099">
    <property type="entry name" value="PTS_EIIB_TYPE_2"/>
    <property type="match status" value="1"/>
</dbReference>
<feature type="domain" description="PTS EIIB type-2" evidence="28">
    <location>
        <begin position="405"/>
        <end position="500"/>
    </location>
</feature>
<evidence type="ECO:0000256" key="14">
    <source>
        <dbReference type="ARBA" id="ARBA00022679"/>
    </source>
</evidence>
<evidence type="ECO:0000259" key="29">
    <source>
        <dbReference type="PROSITE" id="PS51104"/>
    </source>
</evidence>
<keyword evidence="31" id="KW-1185">Reference proteome</keyword>
<evidence type="ECO:0000256" key="15">
    <source>
        <dbReference type="ARBA" id="ARBA00022683"/>
    </source>
</evidence>
<keyword evidence="16 26" id="KW-0812">Transmembrane</keyword>
<feature type="transmembrane region" description="Helical" evidence="26">
    <location>
        <begin position="20"/>
        <end position="46"/>
    </location>
</feature>
<evidence type="ECO:0000256" key="9">
    <source>
        <dbReference type="ARBA" id="ARBA00022448"/>
    </source>
</evidence>
<dbReference type="GO" id="GO:0016301">
    <property type="term" value="F:kinase activity"/>
    <property type="evidence" value="ECO:0007669"/>
    <property type="project" value="UniProtKB-KW"/>
</dbReference>
<evidence type="ECO:0000256" key="1">
    <source>
        <dbReference type="ARBA" id="ARBA00001655"/>
    </source>
</evidence>
<keyword evidence="13" id="KW-0762">Sugar transport</keyword>
<dbReference type="InterPro" id="IPR002178">
    <property type="entry name" value="PTS_EIIA_type-2_dom"/>
</dbReference>
<evidence type="ECO:0000256" key="5">
    <source>
        <dbReference type="ARBA" id="ARBA00011909"/>
    </source>
</evidence>
<dbReference type="Pfam" id="PF02302">
    <property type="entry name" value="PTS_IIB"/>
    <property type="match status" value="1"/>
</dbReference>
<evidence type="ECO:0000259" key="27">
    <source>
        <dbReference type="PROSITE" id="PS51094"/>
    </source>
</evidence>
<keyword evidence="9" id="KW-0813">Transport</keyword>
<evidence type="ECO:0000256" key="2">
    <source>
        <dbReference type="ARBA" id="ARBA00002434"/>
    </source>
</evidence>
<dbReference type="InterPro" id="IPR003501">
    <property type="entry name" value="PTS_EIIB_2/3"/>
</dbReference>
<dbReference type="InterPro" id="IPR013014">
    <property type="entry name" value="PTS_EIIC_2"/>
</dbReference>
<dbReference type="InterPro" id="IPR029503">
    <property type="entry name" value="PTS_EIIB_mannitol"/>
</dbReference>
<evidence type="ECO:0000256" key="18">
    <source>
        <dbReference type="ARBA" id="ARBA00022989"/>
    </source>
</evidence>
<dbReference type="SUPFAM" id="SSF55804">
    <property type="entry name" value="Phoshotransferase/anion transport protein"/>
    <property type="match status" value="1"/>
</dbReference>
<dbReference type="Pfam" id="PF00359">
    <property type="entry name" value="PTS_EIIA_2"/>
    <property type="match status" value="1"/>
</dbReference>
<evidence type="ECO:0000256" key="8">
    <source>
        <dbReference type="ARBA" id="ARBA00021825"/>
    </source>
</evidence>
<dbReference type="InterPro" id="IPR004718">
    <property type="entry name" value="PTS_IIC_mtl"/>
</dbReference>
<protein>
    <recommendedName>
        <fullName evidence="6">Mannitol-specific phosphotransferase enzyme IIA component</fullName>
        <ecNumber evidence="5">2.7.1.197</ecNumber>
    </recommendedName>
    <alternativeName>
        <fullName evidence="22">EIIA</fullName>
    </alternativeName>
    <alternativeName>
        <fullName evidence="24">EIICB-Mtl</fullName>
    </alternativeName>
    <alternativeName>
        <fullName evidence="21">EIICBA-Mtl</fullName>
    </alternativeName>
    <alternativeName>
        <fullName evidence="23">EIII</fullName>
    </alternativeName>
    <alternativeName>
        <fullName evidence="20">PTS system mannitol-specific EIIA component</fullName>
    </alternativeName>
    <alternativeName>
        <fullName evidence="8">PTS system mannitol-specific EIICB component</fullName>
    </alternativeName>
    <alternativeName>
        <fullName evidence="7">PTS system mannitol-specific EIICBA component</fullName>
    </alternativeName>
</protein>
<comment type="function">
    <text evidence="2">The phosphoenolpyruvate-dependent sugar phosphotransferase system (sugar PTS), a major carbohydrate active transport system, catalyzes the phosphorylation of incoming sugar substrates concomitantly with their translocation across the cell membrane. The enzyme II CmtAB PTS system is involved in D-mannitol transport.</text>
</comment>
<evidence type="ECO:0000256" key="3">
    <source>
        <dbReference type="ARBA" id="ARBA00004429"/>
    </source>
</evidence>
<keyword evidence="17" id="KW-0418">Kinase</keyword>
<keyword evidence="19 26" id="KW-0472">Membrane</keyword>
<evidence type="ECO:0000256" key="23">
    <source>
        <dbReference type="ARBA" id="ARBA00030962"/>
    </source>
</evidence>
<evidence type="ECO:0000256" key="24">
    <source>
        <dbReference type="ARBA" id="ARBA00033349"/>
    </source>
</evidence>
<comment type="subcellular location">
    <subcellularLocation>
        <location evidence="3">Cell inner membrane</location>
        <topology evidence="3">Multi-pass membrane protein</topology>
    </subcellularLocation>
</comment>
<feature type="compositionally biased region" description="Low complexity" evidence="25">
    <location>
        <begin position="503"/>
        <end position="534"/>
    </location>
</feature>
<feature type="transmembrane region" description="Helical" evidence="26">
    <location>
        <begin position="99"/>
        <end position="129"/>
    </location>
</feature>
<evidence type="ECO:0000256" key="22">
    <source>
        <dbReference type="ARBA" id="ARBA00030956"/>
    </source>
</evidence>
<feature type="transmembrane region" description="Helical" evidence="26">
    <location>
        <begin position="332"/>
        <end position="354"/>
    </location>
</feature>
<evidence type="ECO:0000256" key="6">
    <source>
        <dbReference type="ARBA" id="ARBA00014783"/>
    </source>
</evidence>
<proteinExistence type="predicted"/>
<keyword evidence="12" id="KW-0597">Phosphoprotein</keyword>
<dbReference type="PANTHER" id="PTHR30181:SF2">
    <property type="entry name" value="PTS SYSTEM MANNITOL-SPECIFIC EIICBA COMPONENT"/>
    <property type="match status" value="1"/>
</dbReference>
<evidence type="ECO:0000256" key="13">
    <source>
        <dbReference type="ARBA" id="ARBA00022597"/>
    </source>
</evidence>
<evidence type="ECO:0000256" key="16">
    <source>
        <dbReference type="ARBA" id="ARBA00022692"/>
    </source>
</evidence>
<evidence type="ECO:0000256" key="25">
    <source>
        <dbReference type="SAM" id="MobiDB-lite"/>
    </source>
</evidence>
<comment type="catalytic activity">
    <reaction evidence="1">
        <text>D-mannitol(out) + N(pros)-phospho-L-histidyl-[protein] = D-mannitol 1-phosphate(in) + L-histidyl-[protein]</text>
        <dbReference type="Rhea" id="RHEA:33363"/>
        <dbReference type="Rhea" id="RHEA-COMP:9745"/>
        <dbReference type="Rhea" id="RHEA-COMP:9746"/>
        <dbReference type="ChEBI" id="CHEBI:16899"/>
        <dbReference type="ChEBI" id="CHEBI:29979"/>
        <dbReference type="ChEBI" id="CHEBI:61381"/>
        <dbReference type="ChEBI" id="CHEBI:64837"/>
        <dbReference type="EC" id="2.7.1.197"/>
    </reaction>
</comment>
<name>A0A4Y3NKE4_PAEAU</name>
<evidence type="ECO:0000256" key="17">
    <source>
        <dbReference type="ARBA" id="ARBA00022777"/>
    </source>
</evidence>
<dbReference type="SUPFAM" id="SSF52794">
    <property type="entry name" value="PTS system IIB component-like"/>
    <property type="match status" value="1"/>
</dbReference>
<dbReference type="InterPro" id="IPR050893">
    <property type="entry name" value="Sugar_PTS"/>
</dbReference>
<dbReference type="InterPro" id="IPR016152">
    <property type="entry name" value="PTrfase/Anion_transptr"/>
</dbReference>
<dbReference type="InterPro" id="IPR003352">
    <property type="entry name" value="PTS_EIIC"/>
</dbReference>
<feature type="region of interest" description="Disordered" evidence="25">
    <location>
        <begin position="497"/>
        <end position="540"/>
    </location>
</feature>
<accession>A0A4Y3NKE4</accession>
<dbReference type="EC" id="2.7.1.197" evidence="5"/>
<dbReference type="RefSeq" id="WP_141283827.1">
    <property type="nucleotide sequence ID" value="NZ_BAAAWK010000001.1"/>
</dbReference>
<evidence type="ECO:0000256" key="20">
    <source>
        <dbReference type="ARBA" id="ARBA00029908"/>
    </source>
</evidence>
<dbReference type="NCBIfam" id="TIGR00851">
    <property type="entry name" value="mtlA"/>
    <property type="match status" value="1"/>
</dbReference>
<dbReference type="Pfam" id="PF02378">
    <property type="entry name" value="PTS_EIIC"/>
    <property type="match status" value="1"/>
</dbReference>
<evidence type="ECO:0000256" key="4">
    <source>
        <dbReference type="ARBA" id="ARBA00011738"/>
    </source>
</evidence>
<evidence type="ECO:0000259" key="28">
    <source>
        <dbReference type="PROSITE" id="PS51099"/>
    </source>
</evidence>
<evidence type="ECO:0000256" key="21">
    <source>
        <dbReference type="ARBA" id="ARBA00030684"/>
    </source>
</evidence>
<dbReference type="Gene3D" id="3.40.50.2300">
    <property type="match status" value="1"/>
</dbReference>
<dbReference type="OrthoDB" id="9814222at2"/>
<dbReference type="PROSITE" id="PS51094">
    <property type="entry name" value="PTS_EIIA_TYPE_2"/>
    <property type="match status" value="1"/>
</dbReference>
<comment type="caution">
    <text evidence="30">The sequence shown here is derived from an EMBL/GenBank/DDBJ whole genome shotgun (WGS) entry which is preliminary data.</text>
</comment>
<dbReference type="GO" id="GO:0022872">
    <property type="term" value="F:protein-N(PI)-phosphohistidine-mannitol phosphotransferase system transmembrane transporter activity"/>
    <property type="evidence" value="ECO:0007669"/>
    <property type="project" value="InterPro"/>
</dbReference>
<dbReference type="PROSITE" id="PS00372">
    <property type="entry name" value="PTS_EIIA_TYPE_2_HIS"/>
    <property type="match status" value="1"/>
</dbReference>
<evidence type="ECO:0000256" key="10">
    <source>
        <dbReference type="ARBA" id="ARBA00022475"/>
    </source>
</evidence>
<reference evidence="30 31" key="1">
    <citation type="submission" date="2019-06" db="EMBL/GenBank/DDBJ databases">
        <title>Whole genome shotgun sequence of Paenarthrobacter aurescens NBRC 12136.</title>
        <authorList>
            <person name="Hosoyama A."/>
            <person name="Uohara A."/>
            <person name="Ohji S."/>
            <person name="Ichikawa N."/>
        </authorList>
    </citation>
    <scope>NUCLEOTIDE SEQUENCE [LARGE SCALE GENOMIC DNA]</scope>
    <source>
        <strain evidence="30 31">NBRC 12136</strain>
    </source>
</reference>
<dbReference type="Proteomes" id="UP000317715">
    <property type="component" value="Unassembled WGS sequence"/>
</dbReference>
<dbReference type="CDD" id="cd00211">
    <property type="entry name" value="PTS_IIA_fru"/>
    <property type="match status" value="1"/>
</dbReference>
<gene>
    <name evidence="30" type="ORF">AAU01_24010</name>
</gene>
<keyword evidence="15" id="KW-0598">Phosphotransferase system</keyword>
<evidence type="ECO:0000313" key="30">
    <source>
        <dbReference type="EMBL" id="GEB19646.1"/>
    </source>
</evidence>
<feature type="domain" description="PTS EIIC type-2" evidence="29">
    <location>
        <begin position="20"/>
        <end position="361"/>
    </location>
</feature>
<feature type="domain" description="PTS EIIA type-2" evidence="27">
    <location>
        <begin position="544"/>
        <end position="683"/>
    </location>
</feature>
<evidence type="ECO:0000313" key="31">
    <source>
        <dbReference type="Proteomes" id="UP000317715"/>
    </source>
</evidence>
<sequence>MATETVAKPRTSARVGVQKFGTFLSGMIMPNIGAFIAWGLITALFIEKGWIPVAELGGFGTDSEGKPNVGIVGPMVTYLLPILIAYTGGRMVYDVRGGVVGAIATMGVIAGTDSPMFIGAMIMGPLGAWTMKQIDRLWDGKIRPGFEMLVNNFSAGIWGAALALGGFYGLSYLVKWFTDRAGEVVEFLVNNGLLPLTSIFIEPAKVLFLNNAINHGVLTPLGIQQSLEQGKSILFLLEANPGPGLGILLAYMFFGRGAAKASAPGAAIIHFLGGIHEIYFPYVLMKPILILAAIGGGMTGIATLAITNSGLVAPAAPGSIIAVLAQTSRDSYVGVILAVVLATAVSFLIAAIILRTSKNKGEDDLSAATSRMEAMKGKKSSVSSALTGDAAASRGEGTVLTRPVRNIVFACDAGMGSSAMGASVLRNKIKAAGFPDVKVTNSAIANLNDNYDVVVTHQDLTERAQPRTASAVHYSVDNFMNSPKYDEIVDLVRSSNTEGAASGTTTEPTAGAQPAAAASAAATHGAHAAEPANAVDGDASQGKGVLLRESVILNGTSRDRDAAIDEAGKLLLDRGAVDVSYVHAMHEREESVSTYMGSFLAIPHGTNDAKEHINHSAVSIIRYPEGIDWGGKQVKFVVGVAGLNNEHLHILSSIAKIFTNKAQVAQLEEATTVDEVLELFGKVNA</sequence>
<dbReference type="PROSITE" id="PS51104">
    <property type="entry name" value="PTS_EIIC_TYPE_2"/>
    <property type="match status" value="1"/>
</dbReference>
<feature type="transmembrane region" description="Helical" evidence="26">
    <location>
        <begin position="149"/>
        <end position="170"/>
    </location>
</feature>
<evidence type="ECO:0000256" key="26">
    <source>
        <dbReference type="SAM" id="Phobius"/>
    </source>
</evidence>
<dbReference type="EMBL" id="BJMD01000013">
    <property type="protein sequence ID" value="GEB19646.1"/>
    <property type="molecule type" value="Genomic_DNA"/>
</dbReference>
<feature type="transmembrane region" description="Helical" evidence="26">
    <location>
        <begin position="69"/>
        <end position="87"/>
    </location>
</feature>
<dbReference type="Gene3D" id="3.40.930.10">
    <property type="entry name" value="Mannitol-specific EII, Chain A"/>
    <property type="match status" value="1"/>
</dbReference>
<evidence type="ECO:0000256" key="19">
    <source>
        <dbReference type="ARBA" id="ARBA00023136"/>
    </source>
</evidence>
<dbReference type="GeneID" id="97302733"/>
<dbReference type="PANTHER" id="PTHR30181">
    <property type="entry name" value="MANNITOL PERMEASE IIC COMPONENT"/>
    <property type="match status" value="1"/>
</dbReference>